<dbReference type="Gene3D" id="3.10.590.10">
    <property type="entry name" value="ph1033 like domains"/>
    <property type="match status" value="1"/>
</dbReference>
<sequence>MLIEQFIFRLSQNIDISQKFKREDLTEFCNDNEIDSYLKLLKDYELLHEENNEFYFDDEVINQLNAQMTDNENDDAINNESLDTIDNASETNTETIKEEIMSENDNLDDSQEVLVKHVENKTLDDYNKKSDLKAKLSNDTSEPKYWIHKTEFSILEAIHELNQIGSEKKKSKIIKEINPGDYILLIVNNRGHLDFFGLTKVDEILNIEKHDKSDFYTHYQSDVQLKLKSIRYFSNPVIGNEMGDELSFIEKNKTISAYLRTDYKEISKEDFKTIIRKIHYIKSFPAYFDIVDLNLKEFIMNSILYLYNNLKNKQKSELIEIKVFLRKLTDFVNSLGVKVSYDYIVEFYSWNAIELEFTHVPYRDPDKAIPLYDTRGKKKEYAYIDLK</sequence>
<keyword evidence="2" id="KW-1185">Reference proteome</keyword>
<name>A0A1G5WGE5_9EURY</name>
<dbReference type="SUPFAM" id="SSF88697">
    <property type="entry name" value="PUA domain-like"/>
    <property type="match status" value="1"/>
</dbReference>
<dbReference type="EMBL" id="FMXB01000010">
    <property type="protein sequence ID" value="SDA57130.1"/>
    <property type="molecule type" value="Genomic_DNA"/>
</dbReference>
<organism evidence="1 2">
    <name type="scientific">Methanobrevibacter millerae</name>
    <dbReference type="NCBI Taxonomy" id="230361"/>
    <lineage>
        <taxon>Archaea</taxon>
        <taxon>Methanobacteriati</taxon>
        <taxon>Methanobacteriota</taxon>
        <taxon>Methanomada group</taxon>
        <taxon>Methanobacteria</taxon>
        <taxon>Methanobacteriales</taxon>
        <taxon>Methanobacteriaceae</taxon>
        <taxon>Methanobrevibacter</taxon>
    </lineage>
</organism>
<dbReference type="AlphaFoldDB" id="A0A1G5WGE5"/>
<dbReference type="Proteomes" id="UP000323439">
    <property type="component" value="Unassembled WGS sequence"/>
</dbReference>
<dbReference type="OrthoDB" id="69542at2157"/>
<protein>
    <submittedName>
        <fullName evidence="1">Uncharacterized protein</fullName>
    </submittedName>
</protein>
<dbReference type="InterPro" id="IPR015947">
    <property type="entry name" value="PUA-like_sf"/>
</dbReference>
<evidence type="ECO:0000313" key="2">
    <source>
        <dbReference type="Proteomes" id="UP000323439"/>
    </source>
</evidence>
<evidence type="ECO:0000313" key="1">
    <source>
        <dbReference type="EMBL" id="SDA57130.1"/>
    </source>
</evidence>
<gene>
    <name evidence="1" type="ORF">SAMN02910315_01390</name>
</gene>
<reference evidence="1 2" key="1">
    <citation type="submission" date="2016-10" db="EMBL/GenBank/DDBJ databases">
        <authorList>
            <person name="Varghese N."/>
            <person name="Submissions S."/>
        </authorList>
    </citation>
    <scope>NUCLEOTIDE SEQUENCE [LARGE SCALE GENOMIC DNA]</scope>
    <source>
        <strain evidence="1 2">DSM 16643</strain>
    </source>
</reference>
<accession>A0A1G5WGE5</accession>
<proteinExistence type="predicted"/>
<dbReference type="RefSeq" id="WP_149731939.1">
    <property type="nucleotide sequence ID" value="NZ_FMXB01000010.1"/>
</dbReference>